<feature type="domain" description="PLD phosphodiesterase" evidence="4">
    <location>
        <begin position="699"/>
        <end position="737"/>
    </location>
</feature>
<dbReference type="PROSITE" id="PS50035">
    <property type="entry name" value="PLD"/>
    <property type="match status" value="1"/>
</dbReference>
<feature type="compositionally biased region" description="Polar residues" evidence="3">
    <location>
        <begin position="44"/>
        <end position="53"/>
    </location>
</feature>
<keyword evidence="6" id="KW-1185">Reference proteome</keyword>
<organism evidence="5 6">
    <name type="scientific">Verticillium longisporum</name>
    <name type="common">Verticillium dahliae var. longisporum</name>
    <dbReference type="NCBI Taxonomy" id="100787"/>
    <lineage>
        <taxon>Eukaryota</taxon>
        <taxon>Fungi</taxon>
        <taxon>Dikarya</taxon>
        <taxon>Ascomycota</taxon>
        <taxon>Pezizomycotina</taxon>
        <taxon>Sordariomycetes</taxon>
        <taxon>Hypocreomycetidae</taxon>
        <taxon>Glomerellales</taxon>
        <taxon>Plectosphaerellaceae</taxon>
        <taxon>Verticillium</taxon>
    </lineage>
</organism>
<name>A0A0G4LAN6_VERLO</name>
<evidence type="ECO:0000256" key="3">
    <source>
        <dbReference type="SAM" id="MobiDB-lite"/>
    </source>
</evidence>
<dbReference type="SUPFAM" id="SSF56024">
    <property type="entry name" value="Phospholipase D/nuclease"/>
    <property type="match status" value="2"/>
</dbReference>
<feature type="binding site" evidence="2">
    <location>
        <position position="564"/>
    </location>
    <ligand>
        <name>substrate</name>
    </ligand>
</feature>
<feature type="compositionally biased region" description="Basic and acidic residues" evidence="3">
    <location>
        <begin position="183"/>
        <end position="204"/>
    </location>
</feature>
<feature type="compositionally biased region" description="Polar residues" evidence="3">
    <location>
        <begin position="149"/>
        <end position="163"/>
    </location>
</feature>
<feature type="active site" description="Nucleophile" evidence="1">
    <location>
        <position position="562"/>
    </location>
</feature>
<evidence type="ECO:0000313" key="5">
    <source>
        <dbReference type="EMBL" id="CRK19143.1"/>
    </source>
</evidence>
<evidence type="ECO:0000256" key="1">
    <source>
        <dbReference type="PIRSR" id="PIRSR610347-1"/>
    </source>
</evidence>
<gene>
    <name evidence="5" type="ORF">BN1708_012539</name>
</gene>
<dbReference type="Pfam" id="PF15365">
    <property type="entry name" value="PNRC"/>
    <property type="match status" value="1"/>
</dbReference>
<dbReference type="InterPro" id="IPR010347">
    <property type="entry name" value="Tdp1"/>
</dbReference>
<dbReference type="Gene3D" id="3.30.870.10">
    <property type="entry name" value="Endonuclease Chain A"/>
    <property type="match status" value="2"/>
</dbReference>
<evidence type="ECO:0000259" key="4">
    <source>
        <dbReference type="PROSITE" id="PS50035"/>
    </source>
</evidence>
<accession>A0A0G4LAN6</accession>
<dbReference type="CDD" id="cd09122">
    <property type="entry name" value="PLDc_Tdp1_1"/>
    <property type="match status" value="1"/>
</dbReference>
<feature type="compositionally biased region" description="Pro residues" evidence="3">
    <location>
        <begin position="164"/>
        <end position="177"/>
    </location>
</feature>
<dbReference type="GO" id="GO:0016071">
    <property type="term" value="P:mRNA metabolic process"/>
    <property type="evidence" value="ECO:0007669"/>
    <property type="project" value="UniProtKB-ARBA"/>
</dbReference>
<feature type="region of interest" description="Disordered" evidence="3">
    <location>
        <begin position="1"/>
        <end position="114"/>
    </location>
</feature>
<dbReference type="STRING" id="100787.A0A0G4LAN6"/>
<sequence length="823" mass="90156">MEQVKPTPSRRRAARNNGKPALQRMYASENDLPVTSKMVYDQGPQPSTPQKSGSPAFDMQPVAFQQGSARASRARNNNQNATNQGSHNKARPKQSTASPDFARTARQTTPNSAAVTKLPSSAAFAGATFHASPAPSALPIPSFYKSFAGSPSTQTRHQDAQQQPSPPATEPEMPTPQRPLANEARESPLEAMFRADRAEKEKARRPSFVSDASTSRNLFSPAAMPQGSQTMPRQHYGLPRDKPFQQRSSSGIPMAELDGVPGRPVGPAFSTPYQDRIRAARGPVPEPINSGVSPSQLHEDPTEALKKYLFGPKNSGSETMPPAPPNEALKPGETSYQDVNGDYDEDEALKAAIASSLKQEAEDPKTSEQEPTPKGTKPLDQVVKVAGPESWLMDRKKMEEARLQRLRKRTAEDASLDGPQGKRLRTPATPRSNDPTMLRQDAPASISMGVTASNGNQATRQVPELRFPRGVVKRTWVHGCPRTDDDIKIEEVLEKDKLELAVVSSFQWDEPWFLSKVDTARTRMVFIAYAKNGAEQETLRANVPSSRIKLCFPPMHGIGCMHSKLQLLKYPNHLRIVVPSGNLVPYDWGETGVLENMVFLIDLPRIVQTPEDRDAIPGHDAAGVSFGTELRRFLRAQGLDESLVKSLDNFDFTETERYRFIHTIRGGKAAGGTICFQEKWWGSATFPRDMLRDAISTRRGVLMHDKIIFVQPNGTGGQDDPGAGWAYVGSANLSESAWGRLTKERGSGRAKLTCRNWECGVLVPTRNTGDRSSGGLSGAGEAGKMLEAFRGAVPVPMVAPSRAYGASPNDTAADRPWLFMKRY</sequence>
<feature type="compositionally biased region" description="Basic and acidic residues" evidence="3">
    <location>
        <begin position="359"/>
        <end position="368"/>
    </location>
</feature>
<dbReference type="GO" id="GO:0017005">
    <property type="term" value="F:3'-tyrosyl-DNA phosphodiesterase activity"/>
    <property type="evidence" value="ECO:0007669"/>
    <property type="project" value="TreeGrafter"/>
</dbReference>
<dbReference type="InterPro" id="IPR001736">
    <property type="entry name" value="PLipase_D/transphosphatidylase"/>
</dbReference>
<dbReference type="GO" id="GO:0005634">
    <property type="term" value="C:nucleus"/>
    <property type="evidence" value="ECO:0007669"/>
    <property type="project" value="InterPro"/>
</dbReference>
<reference evidence="5 6" key="1">
    <citation type="submission" date="2015-05" db="EMBL/GenBank/DDBJ databases">
        <authorList>
            <person name="Wang D.B."/>
            <person name="Wang M."/>
        </authorList>
    </citation>
    <scope>NUCLEOTIDE SEQUENCE [LARGE SCALE GENOMIC DNA]</scope>
    <source>
        <strain evidence="5">VL1</strain>
    </source>
</reference>
<dbReference type="PANTHER" id="PTHR12415:SF4">
    <property type="entry name" value="TYROSYL-DNA PHOSPHODIESTERASE DOMAIN-CONTAINING PROTEIN"/>
    <property type="match status" value="1"/>
</dbReference>
<dbReference type="Proteomes" id="UP000044602">
    <property type="component" value="Unassembled WGS sequence"/>
</dbReference>
<dbReference type="PANTHER" id="PTHR12415">
    <property type="entry name" value="TYROSYL-DNA PHOSPHODIESTERASE 1"/>
    <property type="match status" value="1"/>
</dbReference>
<feature type="compositionally biased region" description="Polar residues" evidence="3">
    <location>
        <begin position="105"/>
        <end position="114"/>
    </location>
</feature>
<dbReference type="GO" id="GO:0003697">
    <property type="term" value="F:single-stranded DNA binding"/>
    <property type="evidence" value="ECO:0007669"/>
    <property type="project" value="TreeGrafter"/>
</dbReference>
<protein>
    <recommendedName>
        <fullName evidence="4">PLD phosphodiesterase domain-containing protein</fullName>
    </recommendedName>
</protein>
<dbReference type="InterPro" id="IPR028322">
    <property type="entry name" value="PNRC-like_rgn"/>
</dbReference>
<feature type="compositionally biased region" description="Basic and acidic residues" evidence="3">
    <location>
        <begin position="297"/>
        <end position="306"/>
    </location>
</feature>
<dbReference type="Pfam" id="PF06087">
    <property type="entry name" value="Tyr-DNA_phospho"/>
    <property type="match status" value="1"/>
</dbReference>
<dbReference type="AlphaFoldDB" id="A0A0G4LAN6"/>
<feature type="compositionally biased region" description="Low complexity" evidence="3">
    <location>
        <begin position="131"/>
        <end position="142"/>
    </location>
</feature>
<proteinExistence type="predicted"/>
<feature type="region of interest" description="Disordered" evidence="3">
    <location>
        <begin position="131"/>
        <end position="439"/>
    </location>
</feature>
<dbReference type="GO" id="GO:0003690">
    <property type="term" value="F:double-stranded DNA binding"/>
    <property type="evidence" value="ECO:0007669"/>
    <property type="project" value="TreeGrafter"/>
</dbReference>
<evidence type="ECO:0000256" key="2">
    <source>
        <dbReference type="PIRSR" id="PIRSR610347-2"/>
    </source>
</evidence>
<dbReference type="EMBL" id="CVQH01010335">
    <property type="protein sequence ID" value="CRK19143.1"/>
    <property type="molecule type" value="Genomic_DNA"/>
</dbReference>
<feature type="compositionally biased region" description="Basic and acidic residues" evidence="3">
    <location>
        <begin position="392"/>
        <end position="403"/>
    </location>
</feature>
<evidence type="ECO:0000313" key="6">
    <source>
        <dbReference type="Proteomes" id="UP000044602"/>
    </source>
</evidence>
<dbReference type="GO" id="GO:0006281">
    <property type="term" value="P:DNA repair"/>
    <property type="evidence" value="ECO:0007669"/>
    <property type="project" value="InterPro"/>
</dbReference>
<feature type="compositionally biased region" description="Low complexity" evidence="3">
    <location>
        <begin position="65"/>
        <end position="86"/>
    </location>
</feature>